<feature type="region of interest" description="Disordered" evidence="1">
    <location>
        <begin position="167"/>
        <end position="241"/>
    </location>
</feature>
<gene>
    <name evidence="2" type="ORF">JRO89_XS04G0067800</name>
</gene>
<comment type="caution">
    <text evidence="2">The sequence shown here is derived from an EMBL/GenBank/DDBJ whole genome shotgun (WGS) entry which is preliminary data.</text>
</comment>
<sequence>MHCRGRPRIRRVVAERSAPEGERVDESVNAPTHETPHEPAQPTVPEGGNLNAAQVVEVLAVATRAECLHRVRPQIRREVGSLSVAEYEKKFSDLIRVVPFIADNKEQKLFLDRNSRNEVGQAAPREDPVRQQRQGVSFHGLVARDRAQGHSLVKLPLRRPQVSEALETTEGASQQEGHFFRDCPNVGSNSRSENRSQVSGYTSGGRRQQRGGAQPRRPSGSSQPNGGAGRGGPPRGQPGRPHVLARVFAVTQHEAHAALEVVTGTITVFNSMLMY</sequence>
<feature type="compositionally biased region" description="Polar residues" evidence="1">
    <location>
        <begin position="186"/>
        <end position="201"/>
    </location>
</feature>
<feature type="region of interest" description="Disordered" evidence="1">
    <location>
        <begin position="1"/>
        <end position="46"/>
    </location>
</feature>
<evidence type="ECO:0000256" key="1">
    <source>
        <dbReference type="SAM" id="MobiDB-lite"/>
    </source>
</evidence>
<feature type="compositionally biased region" description="Basic residues" evidence="1">
    <location>
        <begin position="1"/>
        <end position="11"/>
    </location>
</feature>
<evidence type="ECO:0000313" key="3">
    <source>
        <dbReference type="Proteomes" id="UP000827721"/>
    </source>
</evidence>
<feature type="compositionally biased region" description="Low complexity" evidence="1">
    <location>
        <begin position="204"/>
        <end position="225"/>
    </location>
</feature>
<dbReference type="Proteomes" id="UP000827721">
    <property type="component" value="Unassembled WGS sequence"/>
</dbReference>
<name>A0ABQ8I4F4_9ROSI</name>
<proteinExistence type="predicted"/>
<dbReference type="EMBL" id="JAFEMO010000004">
    <property type="protein sequence ID" value="KAH7571516.1"/>
    <property type="molecule type" value="Genomic_DNA"/>
</dbReference>
<evidence type="ECO:0008006" key="4">
    <source>
        <dbReference type="Google" id="ProtNLM"/>
    </source>
</evidence>
<keyword evidence="3" id="KW-1185">Reference proteome</keyword>
<feature type="compositionally biased region" description="Basic and acidic residues" evidence="1">
    <location>
        <begin position="12"/>
        <end position="26"/>
    </location>
</feature>
<reference evidence="2 3" key="1">
    <citation type="submission" date="2021-02" db="EMBL/GenBank/DDBJ databases">
        <title>Plant Genome Project.</title>
        <authorList>
            <person name="Zhang R.-G."/>
        </authorList>
    </citation>
    <scope>NUCLEOTIDE SEQUENCE [LARGE SCALE GENOMIC DNA]</scope>
    <source>
        <tissue evidence="2">Leaves</tissue>
    </source>
</reference>
<accession>A0ABQ8I4F4</accession>
<protein>
    <recommendedName>
        <fullName evidence="4">Retrotransposon gag domain-containing protein</fullName>
    </recommendedName>
</protein>
<evidence type="ECO:0000313" key="2">
    <source>
        <dbReference type="EMBL" id="KAH7571516.1"/>
    </source>
</evidence>
<organism evidence="2 3">
    <name type="scientific">Xanthoceras sorbifolium</name>
    <dbReference type="NCBI Taxonomy" id="99658"/>
    <lineage>
        <taxon>Eukaryota</taxon>
        <taxon>Viridiplantae</taxon>
        <taxon>Streptophyta</taxon>
        <taxon>Embryophyta</taxon>
        <taxon>Tracheophyta</taxon>
        <taxon>Spermatophyta</taxon>
        <taxon>Magnoliopsida</taxon>
        <taxon>eudicotyledons</taxon>
        <taxon>Gunneridae</taxon>
        <taxon>Pentapetalae</taxon>
        <taxon>rosids</taxon>
        <taxon>malvids</taxon>
        <taxon>Sapindales</taxon>
        <taxon>Sapindaceae</taxon>
        <taxon>Xanthoceroideae</taxon>
        <taxon>Xanthoceras</taxon>
    </lineage>
</organism>